<dbReference type="PANTHER" id="PTHR42877">
    <property type="entry name" value="L-ORNITHINE N(5)-MONOOXYGENASE-RELATED"/>
    <property type="match status" value="1"/>
</dbReference>
<keyword evidence="4" id="KW-0274">FAD</keyword>
<accession>A0A0D2H091</accession>
<name>A0A0D2H091_9EURO</name>
<keyword evidence="3" id="KW-0285">Flavoprotein</keyword>
<dbReference type="SUPFAM" id="SSF51905">
    <property type="entry name" value="FAD/NAD(P)-binding domain"/>
    <property type="match status" value="2"/>
</dbReference>
<dbReference type="GO" id="GO:0050661">
    <property type="term" value="F:NADP binding"/>
    <property type="evidence" value="ECO:0007669"/>
    <property type="project" value="InterPro"/>
</dbReference>
<evidence type="ECO:0008006" key="8">
    <source>
        <dbReference type="Google" id="ProtNLM"/>
    </source>
</evidence>
<dbReference type="HOGENOM" id="CLU_006937_3_2_1"/>
<evidence type="ECO:0000256" key="2">
    <source>
        <dbReference type="ARBA" id="ARBA00010139"/>
    </source>
</evidence>
<dbReference type="AlphaFoldDB" id="A0A0D2H091"/>
<evidence type="ECO:0000256" key="3">
    <source>
        <dbReference type="ARBA" id="ARBA00022630"/>
    </source>
</evidence>
<keyword evidence="7" id="KW-1185">Reference proteome</keyword>
<dbReference type="Proteomes" id="UP000053029">
    <property type="component" value="Unassembled WGS sequence"/>
</dbReference>
<evidence type="ECO:0000256" key="4">
    <source>
        <dbReference type="ARBA" id="ARBA00022827"/>
    </source>
</evidence>
<dbReference type="Pfam" id="PF00743">
    <property type="entry name" value="FMO-like"/>
    <property type="match status" value="1"/>
</dbReference>
<keyword evidence="5" id="KW-0560">Oxidoreductase</keyword>
<dbReference type="PANTHER" id="PTHR42877:SF7">
    <property type="entry name" value="FLAVIN-BINDING MONOOXYGENASE-RELATED"/>
    <property type="match status" value="1"/>
</dbReference>
<dbReference type="GeneID" id="25303040"/>
<dbReference type="VEuPathDB" id="FungiDB:Z517_03550"/>
<organism evidence="6 7">
    <name type="scientific">Fonsecaea pedrosoi CBS 271.37</name>
    <dbReference type="NCBI Taxonomy" id="1442368"/>
    <lineage>
        <taxon>Eukaryota</taxon>
        <taxon>Fungi</taxon>
        <taxon>Dikarya</taxon>
        <taxon>Ascomycota</taxon>
        <taxon>Pezizomycotina</taxon>
        <taxon>Eurotiomycetes</taxon>
        <taxon>Chaetothyriomycetidae</taxon>
        <taxon>Chaetothyriales</taxon>
        <taxon>Herpotrichiellaceae</taxon>
        <taxon>Fonsecaea</taxon>
    </lineage>
</organism>
<dbReference type="GO" id="GO:0004499">
    <property type="term" value="F:N,N-dimethylaniline monooxygenase activity"/>
    <property type="evidence" value="ECO:0007669"/>
    <property type="project" value="InterPro"/>
</dbReference>
<sequence length="334" mass="38123">MKADTKPRFINNTSPEDVAIAEQFYGVRKTLRVAMIGAGVSGLNFLKLAEEKLDNVNIICYEKNSDIGGAWYENRYPGCACGIPSVVYQFPWRPAPWSQYYSHSPEIWKYLKMVEQENNFVDKYVKLRHRVNALEWSDDTAQWSLRLIDRASGKTFNDHAHVIINGSGLTSKYDERTDLTGKRVALLGAGSSAVQILPNIYDKVDRVYTWQRRLFDDSDEYLVYRELIEAELSQRFGFIVNGSSPQAAADEFADREMRNKLSSHPDLLEKIMPRDVHVGCRRPTPGNGYLERLSGPKTVAYTTQLHHITRNGFIDPDGTEQAVDVIELRPRSRL</sequence>
<dbReference type="InterPro" id="IPR051209">
    <property type="entry name" value="FAD-bind_Monooxygenase_sf"/>
</dbReference>
<protein>
    <recommendedName>
        <fullName evidence="8">L-ornithine N(5)-oxygenase</fullName>
    </recommendedName>
</protein>
<reference evidence="6 7" key="1">
    <citation type="submission" date="2015-01" db="EMBL/GenBank/DDBJ databases">
        <title>The Genome Sequence of Fonsecaea pedrosoi CBS 271.37.</title>
        <authorList>
            <consortium name="The Broad Institute Genomics Platform"/>
            <person name="Cuomo C."/>
            <person name="de Hoog S."/>
            <person name="Gorbushina A."/>
            <person name="Stielow B."/>
            <person name="Teixiera M."/>
            <person name="Abouelleil A."/>
            <person name="Chapman S.B."/>
            <person name="Priest M."/>
            <person name="Young S.K."/>
            <person name="Wortman J."/>
            <person name="Nusbaum C."/>
            <person name="Birren B."/>
        </authorList>
    </citation>
    <scope>NUCLEOTIDE SEQUENCE [LARGE SCALE GENOMIC DNA]</scope>
    <source>
        <strain evidence="6 7">CBS 271.37</strain>
    </source>
</reference>
<evidence type="ECO:0000256" key="1">
    <source>
        <dbReference type="ARBA" id="ARBA00001974"/>
    </source>
</evidence>
<dbReference type="Gene3D" id="3.50.50.60">
    <property type="entry name" value="FAD/NAD(P)-binding domain"/>
    <property type="match status" value="1"/>
</dbReference>
<gene>
    <name evidence="6" type="ORF">Z517_03550</name>
</gene>
<dbReference type="InterPro" id="IPR036188">
    <property type="entry name" value="FAD/NAD-bd_sf"/>
</dbReference>
<evidence type="ECO:0000313" key="6">
    <source>
        <dbReference type="EMBL" id="KIW84300.1"/>
    </source>
</evidence>
<comment type="similarity">
    <text evidence="2">Belongs to the FAD-binding monooxygenase family.</text>
</comment>
<evidence type="ECO:0000313" key="7">
    <source>
        <dbReference type="Proteomes" id="UP000053029"/>
    </source>
</evidence>
<proteinExistence type="inferred from homology"/>
<dbReference type="InterPro" id="IPR020946">
    <property type="entry name" value="Flavin_mOase-like"/>
</dbReference>
<evidence type="ECO:0000256" key="5">
    <source>
        <dbReference type="ARBA" id="ARBA00023002"/>
    </source>
</evidence>
<dbReference type="RefSeq" id="XP_013288108.1">
    <property type="nucleotide sequence ID" value="XM_013432654.1"/>
</dbReference>
<dbReference type="EMBL" id="KN846970">
    <property type="protein sequence ID" value="KIW84300.1"/>
    <property type="molecule type" value="Genomic_DNA"/>
</dbReference>
<dbReference type="GO" id="GO:0050660">
    <property type="term" value="F:flavin adenine dinucleotide binding"/>
    <property type="evidence" value="ECO:0007669"/>
    <property type="project" value="InterPro"/>
</dbReference>
<comment type="cofactor">
    <cofactor evidence="1">
        <name>FAD</name>
        <dbReference type="ChEBI" id="CHEBI:57692"/>
    </cofactor>
</comment>